<name>A0A507D650_9FUNG</name>
<comment type="caution">
    <text evidence="3">The sequence shown here is derived from an EMBL/GenBank/DDBJ whole genome shotgun (WGS) entry which is preliminary data.</text>
</comment>
<dbReference type="AlphaFoldDB" id="A0A507D650"/>
<dbReference type="STRING" id="246404.A0A507D650"/>
<gene>
    <name evidence="3" type="ORF">CcCBS67573_g10300</name>
</gene>
<evidence type="ECO:0000313" key="3">
    <source>
        <dbReference type="EMBL" id="TPX46698.1"/>
    </source>
</evidence>
<protein>
    <recommendedName>
        <fullName evidence="5">Chromosome transmission fidelity protein 8</fullName>
    </recommendedName>
</protein>
<dbReference type="PANTHER" id="PTHR28605:SF1">
    <property type="entry name" value="CHROMOSOME TRANSMISSION FIDELITY FACTOR 8"/>
    <property type="match status" value="1"/>
</dbReference>
<evidence type="ECO:0000256" key="2">
    <source>
        <dbReference type="ARBA" id="ARBA00023242"/>
    </source>
</evidence>
<reference evidence="3 4" key="1">
    <citation type="journal article" date="2019" name="Sci. Rep.">
        <title>Comparative genomics of chytrid fungi reveal insights into the obligate biotrophic and pathogenic lifestyle of Synchytrium endobioticum.</title>
        <authorList>
            <person name="van de Vossenberg B.T.L.H."/>
            <person name="Warris S."/>
            <person name="Nguyen H.D.T."/>
            <person name="van Gent-Pelzer M.P.E."/>
            <person name="Joly D.L."/>
            <person name="van de Geest H.C."/>
            <person name="Bonants P.J.M."/>
            <person name="Smith D.S."/>
            <person name="Levesque C.A."/>
            <person name="van der Lee T.A.J."/>
        </authorList>
    </citation>
    <scope>NUCLEOTIDE SEQUENCE [LARGE SCALE GENOMIC DNA]</scope>
    <source>
        <strain evidence="3 4">CBS 675.73</strain>
    </source>
</reference>
<keyword evidence="2" id="KW-0539">Nucleus</keyword>
<comment type="subcellular location">
    <subcellularLocation>
        <location evidence="1">Nucleus</location>
    </subcellularLocation>
</comment>
<dbReference type="GO" id="GO:0005634">
    <property type="term" value="C:nucleus"/>
    <property type="evidence" value="ECO:0007669"/>
    <property type="project" value="UniProtKB-SubCell"/>
</dbReference>
<accession>A0A507D650</accession>
<evidence type="ECO:0000313" key="4">
    <source>
        <dbReference type="Proteomes" id="UP000320333"/>
    </source>
</evidence>
<evidence type="ECO:0000256" key="1">
    <source>
        <dbReference type="ARBA" id="ARBA00004123"/>
    </source>
</evidence>
<dbReference type="EMBL" id="QEAP01001350">
    <property type="protein sequence ID" value="TPX46698.1"/>
    <property type="molecule type" value="Genomic_DNA"/>
</dbReference>
<evidence type="ECO:0008006" key="5">
    <source>
        <dbReference type="Google" id="ProtNLM"/>
    </source>
</evidence>
<organism evidence="3 4">
    <name type="scientific">Chytriomyces confervae</name>
    <dbReference type="NCBI Taxonomy" id="246404"/>
    <lineage>
        <taxon>Eukaryota</taxon>
        <taxon>Fungi</taxon>
        <taxon>Fungi incertae sedis</taxon>
        <taxon>Chytridiomycota</taxon>
        <taxon>Chytridiomycota incertae sedis</taxon>
        <taxon>Chytridiomycetes</taxon>
        <taxon>Chytridiales</taxon>
        <taxon>Chytriomycetaceae</taxon>
        <taxon>Chytriomyces</taxon>
    </lineage>
</organism>
<proteinExistence type="predicted"/>
<sequence>MPQIEISSACDGGTGLLANDKDVNAASDSVGETESRWSLIEVQGVIDGVAPGVRMGTVSFDDKNTPWLLVGRHRLRGKRVKLDKPYGVMQRSDNRIVALLRVKYLFSERPVLILDDSNVGLPGLLRRK</sequence>
<keyword evidence="4" id="KW-1185">Reference proteome</keyword>
<dbReference type="Proteomes" id="UP000320333">
    <property type="component" value="Unassembled WGS sequence"/>
</dbReference>
<dbReference type="PANTHER" id="PTHR28605">
    <property type="entry name" value="CTF8, CHROMOSOME TRANSMISSION FIDELITY FACTOR 8 HOMOLOG (S. CEREVISIAE)"/>
    <property type="match status" value="1"/>
</dbReference>
<dbReference type="OrthoDB" id="121932at2759"/>